<dbReference type="PROSITE" id="PS51891">
    <property type="entry name" value="CENP_V_GFA"/>
    <property type="match status" value="1"/>
</dbReference>
<protein>
    <submittedName>
        <fullName evidence="6">GFA family protein</fullName>
    </submittedName>
</protein>
<keyword evidence="3" id="KW-0862">Zinc</keyword>
<evidence type="ECO:0000256" key="2">
    <source>
        <dbReference type="ARBA" id="ARBA00022723"/>
    </source>
</evidence>
<dbReference type="InterPro" id="IPR006913">
    <property type="entry name" value="CENP-V/GFA"/>
</dbReference>
<dbReference type="Proteomes" id="UP000287447">
    <property type="component" value="Unassembled WGS sequence"/>
</dbReference>
<dbReference type="AlphaFoldDB" id="A0A437QTR5"/>
<keyword evidence="2" id="KW-0479">Metal-binding</keyword>
<reference evidence="7" key="1">
    <citation type="submission" date="2019-01" db="EMBL/GenBank/DDBJ databases">
        <title>Gri0909 isolated from a small marine red alga.</title>
        <authorList>
            <person name="Kim J."/>
            <person name="Jeong S.E."/>
            <person name="Jeon C.O."/>
        </authorList>
    </citation>
    <scope>NUCLEOTIDE SEQUENCE [LARGE SCALE GENOMIC DNA]</scope>
    <source>
        <strain evidence="7">Gri0909</strain>
    </source>
</reference>
<dbReference type="PANTHER" id="PTHR33337">
    <property type="entry name" value="GFA DOMAIN-CONTAINING PROTEIN"/>
    <property type="match status" value="1"/>
</dbReference>
<dbReference type="GO" id="GO:0016846">
    <property type="term" value="F:carbon-sulfur lyase activity"/>
    <property type="evidence" value="ECO:0007669"/>
    <property type="project" value="InterPro"/>
</dbReference>
<proteinExistence type="inferred from homology"/>
<comment type="similarity">
    <text evidence="1">Belongs to the Gfa family.</text>
</comment>
<dbReference type="Pfam" id="PF04828">
    <property type="entry name" value="GFA"/>
    <property type="match status" value="1"/>
</dbReference>
<dbReference type="InterPro" id="IPR011057">
    <property type="entry name" value="Mss4-like_sf"/>
</dbReference>
<evidence type="ECO:0000313" key="6">
    <source>
        <dbReference type="EMBL" id="RVU37883.1"/>
    </source>
</evidence>
<evidence type="ECO:0000259" key="5">
    <source>
        <dbReference type="PROSITE" id="PS51891"/>
    </source>
</evidence>
<dbReference type="SUPFAM" id="SSF51316">
    <property type="entry name" value="Mss4-like"/>
    <property type="match status" value="1"/>
</dbReference>
<dbReference type="PANTHER" id="PTHR33337:SF40">
    <property type="entry name" value="CENP-V_GFA DOMAIN-CONTAINING PROTEIN-RELATED"/>
    <property type="match status" value="1"/>
</dbReference>
<feature type="domain" description="CENP-V/GFA" evidence="5">
    <location>
        <begin position="6"/>
        <end position="121"/>
    </location>
</feature>
<organism evidence="6 7">
    <name type="scientific">Hwanghaeella grinnelliae</name>
    <dbReference type="NCBI Taxonomy" id="2500179"/>
    <lineage>
        <taxon>Bacteria</taxon>
        <taxon>Pseudomonadati</taxon>
        <taxon>Pseudomonadota</taxon>
        <taxon>Alphaproteobacteria</taxon>
        <taxon>Rhodospirillales</taxon>
        <taxon>Rhodospirillaceae</taxon>
        <taxon>Hwanghaeella</taxon>
    </lineage>
</organism>
<evidence type="ECO:0000256" key="1">
    <source>
        <dbReference type="ARBA" id="ARBA00005495"/>
    </source>
</evidence>
<keyword evidence="4" id="KW-0456">Lyase</keyword>
<accession>A0A437QTR5</accession>
<dbReference type="Gene3D" id="3.90.1590.10">
    <property type="entry name" value="glutathione-dependent formaldehyde- activating enzyme (gfa)"/>
    <property type="match status" value="1"/>
</dbReference>
<evidence type="ECO:0000256" key="3">
    <source>
        <dbReference type="ARBA" id="ARBA00022833"/>
    </source>
</evidence>
<gene>
    <name evidence="6" type="ORF">EOI86_00845</name>
</gene>
<dbReference type="OrthoDB" id="9807246at2"/>
<dbReference type="GO" id="GO:0046872">
    <property type="term" value="F:metal ion binding"/>
    <property type="evidence" value="ECO:0007669"/>
    <property type="project" value="UniProtKB-KW"/>
</dbReference>
<sequence length="138" mass="15108">MTVKPTTGGCLCGAVAYRIDGLLDPIIGCHCGQCRRTSGHYAASAEVSENDLTIADRENALIWYRSSEKAERGFCGHCGSNLFWRQTESGRVSVGAGSLNDTHDLQMNRHIFAQFKGDYYDIPEGAEVFPTDDTEPSI</sequence>
<dbReference type="RefSeq" id="WP_127763256.1">
    <property type="nucleotide sequence ID" value="NZ_SADE01000001.1"/>
</dbReference>
<evidence type="ECO:0000313" key="7">
    <source>
        <dbReference type="Proteomes" id="UP000287447"/>
    </source>
</evidence>
<keyword evidence="7" id="KW-1185">Reference proteome</keyword>
<dbReference type="EMBL" id="SADE01000001">
    <property type="protein sequence ID" value="RVU37883.1"/>
    <property type="molecule type" value="Genomic_DNA"/>
</dbReference>
<evidence type="ECO:0000256" key="4">
    <source>
        <dbReference type="ARBA" id="ARBA00023239"/>
    </source>
</evidence>
<name>A0A437QTR5_9PROT</name>
<comment type="caution">
    <text evidence="6">The sequence shown here is derived from an EMBL/GenBank/DDBJ whole genome shotgun (WGS) entry which is preliminary data.</text>
</comment>